<dbReference type="EMBL" id="ML736297">
    <property type="protein sequence ID" value="KAE8374006.1"/>
    <property type="molecule type" value="Genomic_DNA"/>
</dbReference>
<gene>
    <name evidence="2" type="ORF">BDV26DRAFT_53499</name>
</gene>
<dbReference type="OrthoDB" id="3248508at2759"/>
<evidence type="ECO:0000256" key="1">
    <source>
        <dbReference type="SAM" id="MobiDB-lite"/>
    </source>
</evidence>
<dbReference type="Proteomes" id="UP000326198">
    <property type="component" value="Unassembled WGS sequence"/>
</dbReference>
<sequence>MSLTVNPSISGSDYPSTDRRTSSSALTQCVESSTGLLTPGLRIYTPIGQSRYHGSTSSLALNTGTNEGKRRLLLVYIHGFIGSEDSFHQFPKHIHDLVTASLNTTHVVYTKIYPRYKTRGPVRIARDNFSQWLRPHEGPDLDVILLGHSLGGIVAAEVALMPTQTPTGRASDTGLNHRILGLVNFDVPFFGLHPRVVTTGIGRLFRHRPDERRDTTDSGAPMKADIGRPDTTFNPAFQNDVELTRWTGWDGAWHFISKYSHHLSRSILQYAYSYYDHAGCMNNYPELFRRHKRLMKLEAIDDTSRVQPVQSRGLARVRFVNYFTKSTGVSGASREDKTLGAHRLKDESLHQWDDQRNLENAKNTLKTGHTLDYARGKSAPHWSDAAVAGLLGGKRETKSPTISGAQHSSSVVTIEGSTESDDQDENPEVHRKESDQSQTARRQFCYLPKDACYRQGHLWIPVYMEDIDEITAHQSMFLPRGVYYNKLVGDTVALLESWISDDMMKRAVVDGDLRS</sequence>
<dbReference type="PANTHER" id="PTHR47842">
    <property type="entry name" value="EXPRESSED PROTEIN"/>
    <property type="match status" value="1"/>
</dbReference>
<feature type="compositionally biased region" description="Polar residues" evidence="1">
    <location>
        <begin position="399"/>
        <end position="417"/>
    </location>
</feature>
<feature type="region of interest" description="Disordered" evidence="1">
    <location>
        <begin position="208"/>
        <end position="231"/>
    </location>
</feature>
<dbReference type="PANTHER" id="PTHR47842:SF3">
    <property type="entry name" value="DUF676 DOMAIN-CONTAINING PROTEIN"/>
    <property type="match status" value="1"/>
</dbReference>
<protein>
    <recommendedName>
        <fullName evidence="4">AB hydrolase-1 domain-containing protein</fullName>
    </recommendedName>
</protein>
<reference evidence="2 3" key="1">
    <citation type="submission" date="2019-04" db="EMBL/GenBank/DDBJ databases">
        <title>Friends and foes A comparative genomics studyof 23 Aspergillus species from section Flavi.</title>
        <authorList>
            <consortium name="DOE Joint Genome Institute"/>
            <person name="Kjaerbolling I."/>
            <person name="Vesth T."/>
            <person name="Frisvad J.C."/>
            <person name="Nybo J.L."/>
            <person name="Theobald S."/>
            <person name="Kildgaard S."/>
            <person name="Isbrandt T."/>
            <person name="Kuo A."/>
            <person name="Sato A."/>
            <person name="Lyhne E.K."/>
            <person name="Kogle M.E."/>
            <person name="Wiebenga A."/>
            <person name="Kun R.S."/>
            <person name="Lubbers R.J."/>
            <person name="Makela M.R."/>
            <person name="Barry K."/>
            <person name="Chovatia M."/>
            <person name="Clum A."/>
            <person name="Daum C."/>
            <person name="Haridas S."/>
            <person name="He G."/>
            <person name="LaButti K."/>
            <person name="Lipzen A."/>
            <person name="Mondo S."/>
            <person name="Riley R."/>
            <person name="Salamov A."/>
            <person name="Simmons B.A."/>
            <person name="Magnuson J.K."/>
            <person name="Henrissat B."/>
            <person name="Mortensen U.H."/>
            <person name="Larsen T.O."/>
            <person name="Devries R.P."/>
            <person name="Grigoriev I.V."/>
            <person name="Machida M."/>
            <person name="Baker S.E."/>
            <person name="Andersen M.R."/>
        </authorList>
    </citation>
    <scope>NUCLEOTIDE SEQUENCE [LARGE SCALE GENOMIC DNA]</scope>
    <source>
        <strain evidence="2 3">IBT 29228</strain>
    </source>
</reference>
<dbReference type="Gene3D" id="3.40.50.1820">
    <property type="entry name" value="alpha/beta hydrolase"/>
    <property type="match status" value="1"/>
</dbReference>
<feature type="compositionally biased region" description="Polar residues" evidence="1">
    <location>
        <begin position="1"/>
        <end position="15"/>
    </location>
</feature>
<feature type="region of interest" description="Disordered" evidence="1">
    <location>
        <begin position="1"/>
        <end position="25"/>
    </location>
</feature>
<feature type="region of interest" description="Disordered" evidence="1">
    <location>
        <begin position="395"/>
        <end position="439"/>
    </location>
</feature>
<evidence type="ECO:0000313" key="2">
    <source>
        <dbReference type="EMBL" id="KAE8374006.1"/>
    </source>
</evidence>
<organism evidence="2 3">
    <name type="scientific">Aspergillus bertholletiae</name>
    <dbReference type="NCBI Taxonomy" id="1226010"/>
    <lineage>
        <taxon>Eukaryota</taxon>
        <taxon>Fungi</taxon>
        <taxon>Dikarya</taxon>
        <taxon>Ascomycota</taxon>
        <taxon>Pezizomycotina</taxon>
        <taxon>Eurotiomycetes</taxon>
        <taxon>Eurotiomycetidae</taxon>
        <taxon>Eurotiales</taxon>
        <taxon>Aspergillaceae</taxon>
        <taxon>Aspergillus</taxon>
        <taxon>Aspergillus subgen. Circumdati</taxon>
    </lineage>
</organism>
<evidence type="ECO:0000313" key="3">
    <source>
        <dbReference type="Proteomes" id="UP000326198"/>
    </source>
</evidence>
<dbReference type="InterPro" id="IPR029058">
    <property type="entry name" value="AB_hydrolase_fold"/>
</dbReference>
<accession>A0A5N7AXD2</accession>
<evidence type="ECO:0008006" key="4">
    <source>
        <dbReference type="Google" id="ProtNLM"/>
    </source>
</evidence>
<dbReference type="SUPFAM" id="SSF53474">
    <property type="entry name" value="alpha/beta-Hydrolases"/>
    <property type="match status" value="1"/>
</dbReference>
<dbReference type="AlphaFoldDB" id="A0A5N7AXD2"/>
<keyword evidence="3" id="KW-1185">Reference proteome</keyword>
<proteinExistence type="predicted"/>
<name>A0A5N7AXD2_9EURO</name>